<dbReference type="EMBL" id="JANUCT010000004">
    <property type="protein sequence ID" value="MCS3902713.1"/>
    <property type="molecule type" value="Genomic_DNA"/>
</dbReference>
<dbReference type="AlphaFoldDB" id="A0AAE3HLN2"/>
<dbReference type="GO" id="GO:0043023">
    <property type="term" value="F:ribosomal large subunit binding"/>
    <property type="evidence" value="ECO:0007669"/>
    <property type="project" value="InterPro"/>
</dbReference>
<dbReference type="SMART" id="SM00363">
    <property type="entry name" value="S4"/>
    <property type="match status" value="1"/>
</dbReference>
<dbReference type="SUPFAM" id="SSF55174">
    <property type="entry name" value="Alpha-L RNA-binding motif"/>
    <property type="match status" value="1"/>
</dbReference>
<feature type="region of interest" description="Disordered" evidence="5">
    <location>
        <begin position="94"/>
        <end position="133"/>
    </location>
</feature>
<keyword evidence="2 4" id="KW-0694">RNA-binding</keyword>
<comment type="caution">
    <text evidence="7">The sequence shown here is derived from an EMBL/GenBank/DDBJ whole genome shotgun (WGS) entry which is preliminary data.</text>
</comment>
<proteinExistence type="inferred from homology"/>
<evidence type="ECO:0000256" key="1">
    <source>
        <dbReference type="ARBA" id="ARBA00008396"/>
    </source>
</evidence>
<dbReference type="Pfam" id="PF01479">
    <property type="entry name" value="S4"/>
    <property type="match status" value="1"/>
</dbReference>
<dbReference type="PROSITE" id="PS50889">
    <property type="entry name" value="S4"/>
    <property type="match status" value="1"/>
</dbReference>
<dbReference type="InterPro" id="IPR025708">
    <property type="entry name" value="HSP15"/>
</dbReference>
<dbReference type="Proteomes" id="UP001204445">
    <property type="component" value="Unassembled WGS sequence"/>
</dbReference>
<name>A0AAE3HLN2_9GAMM</name>
<keyword evidence="8" id="KW-1185">Reference proteome</keyword>
<comment type="similarity">
    <text evidence="1 4">Belongs to the HSP15 family.</text>
</comment>
<evidence type="ECO:0000313" key="8">
    <source>
        <dbReference type="Proteomes" id="UP001204445"/>
    </source>
</evidence>
<keyword evidence="7" id="KW-0346">Stress response</keyword>
<evidence type="ECO:0000313" key="7">
    <source>
        <dbReference type="EMBL" id="MCS3902713.1"/>
    </source>
</evidence>
<dbReference type="GO" id="GO:0003727">
    <property type="term" value="F:single-stranded RNA binding"/>
    <property type="evidence" value="ECO:0007669"/>
    <property type="project" value="InterPro"/>
</dbReference>
<dbReference type="InterPro" id="IPR036986">
    <property type="entry name" value="S4_RNA-bd_sf"/>
</dbReference>
<evidence type="ECO:0000256" key="4">
    <source>
        <dbReference type="PIRNR" id="PIRNR016821"/>
    </source>
</evidence>
<accession>A0AAE3HLN2</accession>
<feature type="compositionally biased region" description="Basic residues" evidence="5">
    <location>
        <begin position="110"/>
        <end position="119"/>
    </location>
</feature>
<evidence type="ECO:0000256" key="2">
    <source>
        <dbReference type="ARBA" id="ARBA00022884"/>
    </source>
</evidence>
<protein>
    <recommendedName>
        <fullName evidence="4">Heat shock protein 15</fullName>
    </recommendedName>
</protein>
<dbReference type="GO" id="GO:0034605">
    <property type="term" value="P:cellular response to heat"/>
    <property type="evidence" value="ECO:0007669"/>
    <property type="project" value="InterPro"/>
</dbReference>
<evidence type="ECO:0000259" key="6">
    <source>
        <dbReference type="SMART" id="SM00363"/>
    </source>
</evidence>
<evidence type="ECO:0000256" key="3">
    <source>
        <dbReference type="ARBA" id="ARBA00023125"/>
    </source>
</evidence>
<feature type="domain" description="RNA-binding S4" evidence="6">
    <location>
        <begin position="7"/>
        <end position="64"/>
    </location>
</feature>
<dbReference type="Gene3D" id="3.10.290.10">
    <property type="entry name" value="RNA-binding S4 domain"/>
    <property type="match status" value="1"/>
</dbReference>
<gene>
    <name evidence="7" type="ORF">J2T55_000717</name>
</gene>
<organism evidence="7 8">
    <name type="scientific">Methylohalomonas lacus</name>
    <dbReference type="NCBI Taxonomy" id="398773"/>
    <lineage>
        <taxon>Bacteria</taxon>
        <taxon>Pseudomonadati</taxon>
        <taxon>Pseudomonadota</taxon>
        <taxon>Gammaproteobacteria</taxon>
        <taxon>Methylohalomonadales</taxon>
        <taxon>Methylohalomonadaceae</taxon>
        <taxon>Methylohalomonas</taxon>
    </lineage>
</organism>
<dbReference type="CDD" id="cd00165">
    <property type="entry name" value="S4"/>
    <property type="match status" value="1"/>
</dbReference>
<sequence length="133" mass="14930">MNDQTAMRLDKWLWCARFFKTRGRAASAIKGGKVKVDGQRPKPAKTIAPGAELIVRRGPYEYHIEVNALSHQRLGASAAAELYTESAASRAAREQLAAQIKAEATSQPRPPRRPTKRERRQIIHFNQKNSLPD</sequence>
<dbReference type="RefSeq" id="WP_259054277.1">
    <property type="nucleotide sequence ID" value="NZ_JANUCT010000004.1"/>
</dbReference>
<evidence type="ECO:0000256" key="5">
    <source>
        <dbReference type="SAM" id="MobiDB-lite"/>
    </source>
</evidence>
<reference evidence="7" key="1">
    <citation type="submission" date="2022-08" db="EMBL/GenBank/DDBJ databases">
        <title>Genomic Encyclopedia of Type Strains, Phase III (KMG-III): the genomes of soil and plant-associated and newly described type strains.</title>
        <authorList>
            <person name="Whitman W."/>
        </authorList>
    </citation>
    <scope>NUCLEOTIDE SEQUENCE</scope>
    <source>
        <strain evidence="7">HMT 1</strain>
    </source>
</reference>
<dbReference type="InterPro" id="IPR002942">
    <property type="entry name" value="S4_RNA-bd"/>
</dbReference>
<dbReference type="PIRSF" id="PIRSF016821">
    <property type="entry name" value="HSP15"/>
    <property type="match status" value="1"/>
</dbReference>
<feature type="compositionally biased region" description="Polar residues" evidence="5">
    <location>
        <begin position="124"/>
        <end position="133"/>
    </location>
</feature>
<keyword evidence="3 4" id="KW-0238">DNA-binding</keyword>
<dbReference type="GO" id="GO:0003677">
    <property type="term" value="F:DNA binding"/>
    <property type="evidence" value="ECO:0007669"/>
    <property type="project" value="UniProtKB-KW"/>
</dbReference>